<accession>A0AAV8RJP6</accession>
<name>A0AAV8RJP6_ENSVE</name>
<evidence type="ECO:0000313" key="1">
    <source>
        <dbReference type="EMBL" id="KAJ8499391.1"/>
    </source>
</evidence>
<reference evidence="1 2" key="1">
    <citation type="submission" date="2022-12" db="EMBL/GenBank/DDBJ databases">
        <title>Chromosome-scale assembly of the Ensete ventricosum genome.</title>
        <authorList>
            <person name="Dussert Y."/>
            <person name="Stocks J."/>
            <person name="Wendawek A."/>
            <person name="Woldeyes F."/>
            <person name="Nichols R.A."/>
            <person name="Borrell J.S."/>
        </authorList>
    </citation>
    <scope>NUCLEOTIDE SEQUENCE [LARGE SCALE GENOMIC DNA]</scope>
    <source>
        <strain evidence="2">cv. Maze</strain>
        <tissue evidence="1">Seeds</tissue>
    </source>
</reference>
<dbReference type="EMBL" id="JAQQAF010000003">
    <property type="protein sequence ID" value="KAJ8499391.1"/>
    <property type="molecule type" value="Genomic_DNA"/>
</dbReference>
<protein>
    <submittedName>
        <fullName evidence="1">Uncharacterized protein</fullName>
    </submittedName>
</protein>
<dbReference type="AlphaFoldDB" id="A0AAV8RJP6"/>
<gene>
    <name evidence="1" type="ORF">OPV22_009943</name>
</gene>
<sequence>MAHVSFPPKRPEVSFVFALLLPKSGGFQQVKSLPLCLMVIRFPVAFMAIAPPELSKPALWLISTAFRPSLTPAMRVPMVGRSQQWRSSSPLVY</sequence>
<organism evidence="1 2">
    <name type="scientific">Ensete ventricosum</name>
    <name type="common">Abyssinian banana</name>
    <name type="synonym">Musa ensete</name>
    <dbReference type="NCBI Taxonomy" id="4639"/>
    <lineage>
        <taxon>Eukaryota</taxon>
        <taxon>Viridiplantae</taxon>
        <taxon>Streptophyta</taxon>
        <taxon>Embryophyta</taxon>
        <taxon>Tracheophyta</taxon>
        <taxon>Spermatophyta</taxon>
        <taxon>Magnoliopsida</taxon>
        <taxon>Liliopsida</taxon>
        <taxon>Zingiberales</taxon>
        <taxon>Musaceae</taxon>
        <taxon>Ensete</taxon>
    </lineage>
</organism>
<comment type="caution">
    <text evidence="1">The sequence shown here is derived from an EMBL/GenBank/DDBJ whole genome shotgun (WGS) entry which is preliminary data.</text>
</comment>
<proteinExistence type="predicted"/>
<evidence type="ECO:0000313" key="2">
    <source>
        <dbReference type="Proteomes" id="UP001222027"/>
    </source>
</evidence>
<dbReference type="Proteomes" id="UP001222027">
    <property type="component" value="Unassembled WGS sequence"/>
</dbReference>
<keyword evidence="2" id="KW-1185">Reference proteome</keyword>